<dbReference type="GO" id="GO:0004674">
    <property type="term" value="F:protein serine/threonine kinase activity"/>
    <property type="evidence" value="ECO:0007669"/>
    <property type="project" value="TreeGrafter"/>
</dbReference>
<dbReference type="Gene3D" id="1.10.510.10">
    <property type="entry name" value="Transferase(Phosphotransferase) domain 1"/>
    <property type="match status" value="1"/>
</dbReference>
<dbReference type="InterPro" id="IPR001245">
    <property type="entry name" value="Ser-Thr/Tyr_kinase_cat_dom"/>
</dbReference>
<dbReference type="GO" id="GO:0005524">
    <property type="term" value="F:ATP binding"/>
    <property type="evidence" value="ECO:0007669"/>
    <property type="project" value="InterPro"/>
</dbReference>
<evidence type="ECO:0000313" key="3">
    <source>
        <dbReference type="Proteomes" id="UP000006038"/>
    </source>
</evidence>
<dbReference type="GO" id="GO:0005886">
    <property type="term" value="C:plasma membrane"/>
    <property type="evidence" value="ECO:0007669"/>
    <property type="project" value="TreeGrafter"/>
</dbReference>
<organism evidence="2">
    <name type="scientific">Oryza brachyantha</name>
    <name type="common">malo sina</name>
    <dbReference type="NCBI Taxonomy" id="4533"/>
    <lineage>
        <taxon>Eukaryota</taxon>
        <taxon>Viridiplantae</taxon>
        <taxon>Streptophyta</taxon>
        <taxon>Embryophyta</taxon>
        <taxon>Tracheophyta</taxon>
        <taxon>Spermatophyta</taxon>
        <taxon>Magnoliopsida</taxon>
        <taxon>Liliopsida</taxon>
        <taxon>Poales</taxon>
        <taxon>Poaceae</taxon>
        <taxon>BOP clade</taxon>
        <taxon>Oryzoideae</taxon>
        <taxon>Oryzeae</taxon>
        <taxon>Oryzinae</taxon>
        <taxon>Oryza</taxon>
    </lineage>
</organism>
<dbReference type="InterPro" id="IPR051681">
    <property type="entry name" value="Ser/Thr_Kinases-Pseudokinases"/>
</dbReference>
<name>J3M5A3_ORYBR</name>
<dbReference type="STRING" id="4533.J3M5A3"/>
<evidence type="ECO:0000259" key="1">
    <source>
        <dbReference type="PROSITE" id="PS50011"/>
    </source>
</evidence>
<feature type="domain" description="Protein kinase" evidence="1">
    <location>
        <begin position="34"/>
        <end position="299"/>
    </location>
</feature>
<dbReference type="Pfam" id="PF07714">
    <property type="entry name" value="PK_Tyr_Ser-Thr"/>
    <property type="match status" value="1"/>
</dbReference>
<dbReference type="PANTHER" id="PTHR44329:SF287">
    <property type="entry name" value="OS12G0605900 PROTEIN"/>
    <property type="match status" value="1"/>
</dbReference>
<keyword evidence="3" id="KW-1185">Reference proteome</keyword>
<accession>J3M5A3</accession>
<reference evidence="2" key="2">
    <citation type="submission" date="2013-04" db="UniProtKB">
        <authorList>
            <consortium name="EnsemblPlants"/>
        </authorList>
    </citation>
    <scope>IDENTIFICATION</scope>
</reference>
<dbReference type="PROSITE" id="PS50011">
    <property type="entry name" value="PROTEIN_KINASE_DOM"/>
    <property type="match status" value="1"/>
</dbReference>
<dbReference type="PRINTS" id="PR00109">
    <property type="entry name" value="TYRKINASE"/>
</dbReference>
<dbReference type="PIRSF" id="PIRSF000654">
    <property type="entry name" value="Integrin-linked_kinase"/>
    <property type="match status" value="1"/>
</dbReference>
<dbReference type="HOGENOM" id="CLU_000288_7_35_1"/>
<dbReference type="InterPro" id="IPR011009">
    <property type="entry name" value="Kinase-like_dom_sf"/>
</dbReference>
<dbReference type="Proteomes" id="UP000006038">
    <property type="component" value="Chromosome 5"/>
</dbReference>
<dbReference type="CDD" id="cd13999">
    <property type="entry name" value="STKc_MAP3K-like"/>
    <property type="match status" value="1"/>
</dbReference>
<dbReference type="SUPFAM" id="SSF56112">
    <property type="entry name" value="Protein kinase-like (PK-like)"/>
    <property type="match status" value="1"/>
</dbReference>
<dbReference type="InterPro" id="IPR000719">
    <property type="entry name" value="Prot_kinase_dom"/>
</dbReference>
<dbReference type="Gene3D" id="3.30.200.20">
    <property type="entry name" value="Phosphorylase Kinase, domain 1"/>
    <property type="match status" value="1"/>
</dbReference>
<dbReference type="Gramene" id="OB05G17770.1">
    <property type="protein sequence ID" value="OB05G17770.1"/>
    <property type="gene ID" value="OB05G17770"/>
</dbReference>
<proteinExistence type="predicted"/>
<dbReference type="AlphaFoldDB" id="J3M5A3"/>
<reference evidence="2" key="1">
    <citation type="journal article" date="2013" name="Nat. Commun.">
        <title>Whole-genome sequencing of Oryza brachyantha reveals mechanisms underlying Oryza genome evolution.</title>
        <authorList>
            <person name="Chen J."/>
            <person name="Huang Q."/>
            <person name="Gao D."/>
            <person name="Wang J."/>
            <person name="Lang Y."/>
            <person name="Liu T."/>
            <person name="Li B."/>
            <person name="Bai Z."/>
            <person name="Luis Goicoechea J."/>
            <person name="Liang C."/>
            <person name="Chen C."/>
            <person name="Zhang W."/>
            <person name="Sun S."/>
            <person name="Liao Y."/>
            <person name="Zhang X."/>
            <person name="Yang L."/>
            <person name="Song C."/>
            <person name="Wang M."/>
            <person name="Shi J."/>
            <person name="Liu G."/>
            <person name="Liu J."/>
            <person name="Zhou H."/>
            <person name="Zhou W."/>
            <person name="Yu Q."/>
            <person name="An N."/>
            <person name="Chen Y."/>
            <person name="Cai Q."/>
            <person name="Wang B."/>
            <person name="Liu B."/>
            <person name="Min J."/>
            <person name="Huang Y."/>
            <person name="Wu H."/>
            <person name="Li Z."/>
            <person name="Zhang Y."/>
            <person name="Yin Y."/>
            <person name="Song W."/>
            <person name="Jiang J."/>
            <person name="Jackson S.A."/>
            <person name="Wing R.A."/>
            <person name="Wang J."/>
            <person name="Chen M."/>
        </authorList>
    </citation>
    <scope>NUCLEOTIDE SEQUENCE [LARGE SCALE GENOMIC DNA]</scope>
    <source>
        <strain evidence="2">cv. IRGC 101232</strain>
    </source>
</reference>
<sequence>MEKMDARGLGNRKSSLNSGSEVLTAAWEIDLSRLQINDFVKQGSQGTQFWGKYHGRDVAVKLLEWGRDGHSTPEQIIHLGESLRELAAAWDEMDHPNIAKLVGAFIGKSPPPGTTSFVLAEHLNGGTLREYLNKHIKSKVTYKNAVNLALGMARGLSYLHSRKIVHHNISTENMLLDDNLNLKIADFGVTCIDSEPKDMTGRTGTSCYVAPEVLDGKPYNHKCDVYSFGICLWEIYCCEIPYVDANFVDITSAVLHNHMRPKIPKCCPLDMANIMRMCWDAEPASRPEMQEVVVMLEKLDTKKGRGMVPAGQPFGCLCFSIRRRGS</sequence>
<protein>
    <recommendedName>
        <fullName evidence="1">Protein kinase domain-containing protein</fullName>
    </recommendedName>
</protein>
<dbReference type="OMA" id="CPRDMAL"/>
<dbReference type="PANTHER" id="PTHR44329">
    <property type="entry name" value="SERINE/THREONINE-PROTEIN KINASE TNNI3K-RELATED"/>
    <property type="match status" value="1"/>
</dbReference>
<dbReference type="EnsemblPlants" id="OB05G17770.1">
    <property type="protein sequence ID" value="OB05G17770.1"/>
    <property type="gene ID" value="OB05G17770"/>
</dbReference>
<dbReference type="eggNOG" id="KOG0192">
    <property type="taxonomic scope" value="Eukaryota"/>
</dbReference>
<evidence type="ECO:0000313" key="2">
    <source>
        <dbReference type="EnsemblPlants" id="OB05G17770.1"/>
    </source>
</evidence>